<evidence type="ECO:0000259" key="12">
    <source>
        <dbReference type="Pfam" id="PF02518"/>
    </source>
</evidence>
<keyword evidence="9" id="KW-0175">Coiled coil</keyword>
<feature type="region of interest" description="Disordered" evidence="10">
    <location>
        <begin position="366"/>
        <end position="389"/>
    </location>
</feature>
<proteinExistence type="predicted"/>
<dbReference type="GO" id="GO:0046983">
    <property type="term" value="F:protein dimerization activity"/>
    <property type="evidence" value="ECO:0007669"/>
    <property type="project" value="InterPro"/>
</dbReference>
<dbReference type="PANTHER" id="PTHR24421">
    <property type="entry name" value="NITRATE/NITRITE SENSOR PROTEIN NARX-RELATED"/>
    <property type="match status" value="1"/>
</dbReference>
<feature type="transmembrane region" description="Helical" evidence="11">
    <location>
        <begin position="132"/>
        <end position="151"/>
    </location>
</feature>
<reference evidence="14 15" key="1">
    <citation type="submission" date="2020-03" db="EMBL/GenBank/DDBJ databases">
        <title>Whole genome shotgun sequence of Phytohabitans rumicis NBRC 108638.</title>
        <authorList>
            <person name="Komaki H."/>
            <person name="Tamura T."/>
        </authorList>
    </citation>
    <scope>NUCLEOTIDE SEQUENCE [LARGE SCALE GENOMIC DNA]</scope>
    <source>
        <strain evidence="14 15">NBRC 108638</strain>
    </source>
</reference>
<dbReference type="GO" id="GO:0016020">
    <property type="term" value="C:membrane"/>
    <property type="evidence" value="ECO:0007669"/>
    <property type="project" value="InterPro"/>
</dbReference>
<evidence type="ECO:0000256" key="8">
    <source>
        <dbReference type="ARBA" id="ARBA00023012"/>
    </source>
</evidence>
<evidence type="ECO:0000256" key="9">
    <source>
        <dbReference type="SAM" id="Coils"/>
    </source>
</evidence>
<dbReference type="EC" id="2.7.13.3" evidence="2"/>
<dbReference type="SUPFAM" id="SSF55874">
    <property type="entry name" value="ATPase domain of HSP90 chaperone/DNA topoisomerase II/histidine kinase"/>
    <property type="match status" value="1"/>
</dbReference>
<evidence type="ECO:0000313" key="14">
    <source>
        <dbReference type="EMBL" id="GFJ87673.1"/>
    </source>
</evidence>
<dbReference type="Proteomes" id="UP000482960">
    <property type="component" value="Unassembled WGS sequence"/>
</dbReference>
<keyword evidence="11" id="KW-1133">Transmembrane helix</keyword>
<protein>
    <recommendedName>
        <fullName evidence="2">histidine kinase</fullName>
        <ecNumber evidence="2">2.7.13.3</ecNumber>
    </recommendedName>
</protein>
<evidence type="ECO:0000256" key="6">
    <source>
        <dbReference type="ARBA" id="ARBA00022777"/>
    </source>
</evidence>
<sequence length="389" mass="40453">MRRLAATHPTATRAAGAGVVFLLTILAAATLSPTALTPAVYGTAAVVSASFVVVPALHWPTWLILATATAGAIAMKPTGPADSPARPALIVAMLVFSVLSEKTAVIAATIAVSGALALAGSVTAAFQGRFELVNLAALAWVVAAAAVGQAIRANRAQRAMLEDRARRAEQSREDEAHRRVQAERLRIARELHDAVGHQVALINVQAGAMTFLLDTKDLTQARQSLEHIQNASEAALAELKLTVGLLRQPGEHEPVEPAGRLSRLDELIASFTATGLLVTCDVTGQARPLPEAVDLTAYRLIQESLTNTAKHAAGTSASIRLAFRPGTLALTVENDGPPAARREAGTMGHGIIGMRERAAALGGRLSASPRPEGGFRVTAELPTPAGATP</sequence>
<dbReference type="CDD" id="cd16917">
    <property type="entry name" value="HATPase_UhpB-NarQ-NarX-like"/>
    <property type="match status" value="1"/>
</dbReference>
<dbReference type="GO" id="GO:0000155">
    <property type="term" value="F:phosphorelay sensor kinase activity"/>
    <property type="evidence" value="ECO:0007669"/>
    <property type="project" value="InterPro"/>
</dbReference>
<evidence type="ECO:0000259" key="13">
    <source>
        <dbReference type="Pfam" id="PF07730"/>
    </source>
</evidence>
<dbReference type="InterPro" id="IPR050482">
    <property type="entry name" value="Sensor_HK_TwoCompSys"/>
</dbReference>
<dbReference type="Pfam" id="PF07730">
    <property type="entry name" value="HisKA_3"/>
    <property type="match status" value="1"/>
</dbReference>
<dbReference type="EMBL" id="BLPG01000001">
    <property type="protein sequence ID" value="GFJ87673.1"/>
    <property type="molecule type" value="Genomic_DNA"/>
</dbReference>
<dbReference type="AlphaFoldDB" id="A0A6V8KR92"/>
<keyword evidence="4" id="KW-0808">Transferase</keyword>
<dbReference type="InterPro" id="IPR036890">
    <property type="entry name" value="HATPase_C_sf"/>
</dbReference>
<evidence type="ECO:0000256" key="5">
    <source>
        <dbReference type="ARBA" id="ARBA00022741"/>
    </source>
</evidence>
<keyword evidence="15" id="KW-1185">Reference proteome</keyword>
<dbReference type="InterPro" id="IPR003594">
    <property type="entry name" value="HATPase_dom"/>
</dbReference>
<feature type="domain" description="Signal transduction histidine kinase subgroup 3 dimerisation and phosphoacceptor" evidence="13">
    <location>
        <begin position="183"/>
        <end position="250"/>
    </location>
</feature>
<evidence type="ECO:0000256" key="7">
    <source>
        <dbReference type="ARBA" id="ARBA00022840"/>
    </source>
</evidence>
<keyword evidence="11" id="KW-0812">Transmembrane</keyword>
<evidence type="ECO:0000256" key="1">
    <source>
        <dbReference type="ARBA" id="ARBA00000085"/>
    </source>
</evidence>
<keyword evidence="11" id="KW-0472">Membrane</keyword>
<feature type="domain" description="Histidine kinase/HSP90-like ATPase" evidence="12">
    <location>
        <begin position="296"/>
        <end position="384"/>
    </location>
</feature>
<comment type="caution">
    <text evidence="14">The sequence shown here is derived from an EMBL/GenBank/DDBJ whole genome shotgun (WGS) entry which is preliminary data.</text>
</comment>
<evidence type="ECO:0000256" key="11">
    <source>
        <dbReference type="SAM" id="Phobius"/>
    </source>
</evidence>
<evidence type="ECO:0000256" key="10">
    <source>
        <dbReference type="SAM" id="MobiDB-lite"/>
    </source>
</evidence>
<evidence type="ECO:0000256" key="4">
    <source>
        <dbReference type="ARBA" id="ARBA00022679"/>
    </source>
</evidence>
<dbReference type="Pfam" id="PF02518">
    <property type="entry name" value="HATPase_c"/>
    <property type="match status" value="1"/>
</dbReference>
<dbReference type="InterPro" id="IPR011712">
    <property type="entry name" value="Sig_transdc_His_kin_sub3_dim/P"/>
</dbReference>
<dbReference type="PANTHER" id="PTHR24421:SF10">
    <property type="entry name" value="NITRATE_NITRITE SENSOR PROTEIN NARQ"/>
    <property type="match status" value="1"/>
</dbReference>
<evidence type="ECO:0000313" key="15">
    <source>
        <dbReference type="Proteomes" id="UP000482960"/>
    </source>
</evidence>
<comment type="catalytic activity">
    <reaction evidence="1">
        <text>ATP + protein L-histidine = ADP + protein N-phospho-L-histidine.</text>
        <dbReference type="EC" id="2.7.13.3"/>
    </reaction>
</comment>
<evidence type="ECO:0000256" key="3">
    <source>
        <dbReference type="ARBA" id="ARBA00022553"/>
    </source>
</evidence>
<name>A0A6V8KR92_9ACTN</name>
<feature type="coiled-coil region" evidence="9">
    <location>
        <begin position="151"/>
        <end position="178"/>
    </location>
</feature>
<keyword evidence="5" id="KW-0547">Nucleotide-binding</keyword>
<dbReference type="GO" id="GO:0005524">
    <property type="term" value="F:ATP binding"/>
    <property type="evidence" value="ECO:0007669"/>
    <property type="project" value="UniProtKB-KW"/>
</dbReference>
<keyword evidence="7" id="KW-0067">ATP-binding</keyword>
<evidence type="ECO:0000256" key="2">
    <source>
        <dbReference type="ARBA" id="ARBA00012438"/>
    </source>
</evidence>
<dbReference type="Gene3D" id="1.20.5.1930">
    <property type="match status" value="1"/>
</dbReference>
<keyword evidence="6" id="KW-0418">Kinase</keyword>
<dbReference type="Gene3D" id="3.30.565.10">
    <property type="entry name" value="Histidine kinase-like ATPase, C-terminal domain"/>
    <property type="match status" value="1"/>
</dbReference>
<reference evidence="14 15" key="2">
    <citation type="submission" date="2020-03" db="EMBL/GenBank/DDBJ databases">
        <authorList>
            <person name="Ichikawa N."/>
            <person name="Kimura A."/>
            <person name="Kitahashi Y."/>
            <person name="Uohara A."/>
        </authorList>
    </citation>
    <scope>NUCLEOTIDE SEQUENCE [LARGE SCALE GENOMIC DNA]</scope>
    <source>
        <strain evidence="14 15">NBRC 108638</strain>
    </source>
</reference>
<keyword evidence="3" id="KW-0597">Phosphoprotein</keyword>
<gene>
    <name evidence="14" type="ORF">Prum_013150</name>
</gene>
<accession>A0A6V8KR92</accession>
<organism evidence="14 15">
    <name type="scientific">Phytohabitans rumicis</name>
    <dbReference type="NCBI Taxonomy" id="1076125"/>
    <lineage>
        <taxon>Bacteria</taxon>
        <taxon>Bacillati</taxon>
        <taxon>Actinomycetota</taxon>
        <taxon>Actinomycetes</taxon>
        <taxon>Micromonosporales</taxon>
        <taxon>Micromonosporaceae</taxon>
    </lineage>
</organism>
<keyword evidence="8" id="KW-0902">Two-component regulatory system</keyword>